<dbReference type="PANTHER" id="PTHR33103:SF19">
    <property type="entry name" value="OS09G0544700 PROTEIN"/>
    <property type="match status" value="1"/>
</dbReference>
<evidence type="ECO:0000313" key="1">
    <source>
        <dbReference type="EMBL" id="KAJ9540052.1"/>
    </source>
</evidence>
<evidence type="ECO:0000313" key="2">
    <source>
        <dbReference type="Proteomes" id="UP001172457"/>
    </source>
</evidence>
<keyword evidence="2" id="KW-1185">Reference proteome</keyword>
<sequence>MATSSSSSKICLKLLVDKKAKKVLFAEANKDFVDFLFYILSLPVGTVIKLLTKNSMVGSLGTLYDSVKNLSDTYMQPSSSKESILNPKIANYGTQIPLLLPNNNHDAPMAKKFYACSNTYQHTYVADDPNANCPSCQNRMTRGLSYVAGVGATKLTAEGGGFVKGVVTYMIMDDLEVKPMSTISSITMLNSFNVKEIVHLEEKVVSLEMEEGLMLLKASFESKNVLTSVFL</sequence>
<feature type="non-terminal residue" evidence="1">
    <location>
        <position position="1"/>
    </location>
</feature>
<dbReference type="Pfam" id="PF05056">
    <property type="entry name" value="DUF674"/>
    <property type="match status" value="1"/>
</dbReference>
<organism evidence="1 2">
    <name type="scientific">Centaurea solstitialis</name>
    <name type="common">yellow star-thistle</name>
    <dbReference type="NCBI Taxonomy" id="347529"/>
    <lineage>
        <taxon>Eukaryota</taxon>
        <taxon>Viridiplantae</taxon>
        <taxon>Streptophyta</taxon>
        <taxon>Embryophyta</taxon>
        <taxon>Tracheophyta</taxon>
        <taxon>Spermatophyta</taxon>
        <taxon>Magnoliopsida</taxon>
        <taxon>eudicotyledons</taxon>
        <taxon>Gunneridae</taxon>
        <taxon>Pentapetalae</taxon>
        <taxon>asterids</taxon>
        <taxon>campanulids</taxon>
        <taxon>Asterales</taxon>
        <taxon>Asteraceae</taxon>
        <taxon>Carduoideae</taxon>
        <taxon>Cardueae</taxon>
        <taxon>Centaureinae</taxon>
        <taxon>Centaurea</taxon>
    </lineage>
</organism>
<dbReference type="PANTHER" id="PTHR33103">
    <property type="entry name" value="OS01G0153900 PROTEIN"/>
    <property type="match status" value="1"/>
</dbReference>
<dbReference type="Proteomes" id="UP001172457">
    <property type="component" value="Chromosome 7"/>
</dbReference>
<comment type="caution">
    <text evidence="1">The sequence shown here is derived from an EMBL/GenBank/DDBJ whole genome shotgun (WGS) entry which is preliminary data.</text>
</comment>
<gene>
    <name evidence="1" type="ORF">OSB04_026558</name>
</gene>
<reference evidence="1" key="1">
    <citation type="submission" date="2023-03" db="EMBL/GenBank/DDBJ databases">
        <title>Chromosome-scale reference genome and RAD-based genetic map of yellow starthistle (Centaurea solstitialis) reveal putative structural variation and QTLs associated with invader traits.</title>
        <authorList>
            <person name="Reatini B."/>
            <person name="Cang F.A."/>
            <person name="Jiang Q."/>
            <person name="Mckibben M.T.W."/>
            <person name="Barker M.S."/>
            <person name="Rieseberg L.H."/>
            <person name="Dlugosch K.M."/>
        </authorList>
    </citation>
    <scope>NUCLEOTIDE SEQUENCE</scope>
    <source>
        <strain evidence="1">CAN-66</strain>
        <tissue evidence="1">Leaf</tissue>
    </source>
</reference>
<dbReference type="EMBL" id="JARYMX010000007">
    <property type="protein sequence ID" value="KAJ9540052.1"/>
    <property type="molecule type" value="Genomic_DNA"/>
</dbReference>
<name>A0AA38VVR7_9ASTR</name>
<evidence type="ECO:0008006" key="3">
    <source>
        <dbReference type="Google" id="ProtNLM"/>
    </source>
</evidence>
<dbReference type="InterPro" id="IPR007750">
    <property type="entry name" value="DUF674"/>
</dbReference>
<protein>
    <recommendedName>
        <fullName evidence="3">DUF674 domain-containing protein</fullName>
    </recommendedName>
</protein>
<proteinExistence type="predicted"/>
<accession>A0AA38VVR7</accession>
<dbReference type="AlphaFoldDB" id="A0AA38VVR7"/>